<feature type="compositionally biased region" description="Polar residues" evidence="1">
    <location>
        <begin position="520"/>
        <end position="530"/>
    </location>
</feature>
<dbReference type="PANTHER" id="PTHR33480">
    <property type="entry name" value="SET DOMAIN-CONTAINING PROTEIN-RELATED"/>
    <property type="match status" value="1"/>
</dbReference>
<dbReference type="PANTHER" id="PTHR33480:SF5">
    <property type="entry name" value="SI:DKEY-51D8.9"/>
    <property type="match status" value="1"/>
</dbReference>
<feature type="compositionally biased region" description="Basic and acidic residues" evidence="1">
    <location>
        <begin position="509"/>
        <end position="519"/>
    </location>
</feature>
<proteinExistence type="predicted"/>
<name>A0ABM0MK08_SACKO</name>
<evidence type="ECO:0000313" key="3">
    <source>
        <dbReference type="RefSeq" id="XP_006820349.1"/>
    </source>
</evidence>
<evidence type="ECO:0000256" key="1">
    <source>
        <dbReference type="SAM" id="MobiDB-lite"/>
    </source>
</evidence>
<evidence type="ECO:0000313" key="2">
    <source>
        <dbReference type="Proteomes" id="UP000694865"/>
    </source>
</evidence>
<accession>A0ABM0MK08</accession>
<gene>
    <name evidence="3" type="primary">LOC102806102</name>
</gene>
<dbReference type="Proteomes" id="UP000694865">
    <property type="component" value="Unplaced"/>
</dbReference>
<organism evidence="2 3">
    <name type="scientific">Saccoglossus kowalevskii</name>
    <name type="common">Acorn worm</name>
    <dbReference type="NCBI Taxonomy" id="10224"/>
    <lineage>
        <taxon>Eukaryota</taxon>
        <taxon>Metazoa</taxon>
        <taxon>Hemichordata</taxon>
        <taxon>Enteropneusta</taxon>
        <taxon>Harrimaniidae</taxon>
        <taxon>Saccoglossus</taxon>
    </lineage>
</organism>
<feature type="region of interest" description="Disordered" evidence="1">
    <location>
        <begin position="509"/>
        <end position="530"/>
    </location>
</feature>
<dbReference type="RefSeq" id="XP_006820349.1">
    <property type="nucleotide sequence ID" value="XM_006820286.1"/>
</dbReference>
<sequence length="1270" mass="142442">MELLPKNCADNLPKETVEEDTSYDNYLQPKTGQSVCKSNIKIEPITQNCDVNEKSVSRGNVLFLQRGVDQLTVNDEIEGTTIQRTELLSMNCNDQLPVNDTVEETISGENRLQPRICSIVKFSRKDIKSEPITQGSGIESVSGENDQFPGECNDQLTFCDADDEAATQNTEFLLPKNCTDQLPVSDTAEGDISHDKRLLPKKWRCVSQSDIKVDSTCTPQNCKFVQPVLGSRLTLSPSTVNMTVSHQRDSYAYKTGIHQSEYGPQSAASSFACFDDNLDCCHQDIEHSLSQSQCIDRLSVSDTKTESSFSKDKFMYVVRCTCDNHCTTSDTMEQSTSGKSILLAERFSDRLSATVDSSSIENVFPARRSDYILYVSGTTGELVSGENDQSESVSGENVFLSQSGVDQLTVCDATEESVTLKTEPLSLNCADKLPVKDTVEEAISHENGLQPTRYRGNIKVEPITQNCDVNNESVSGVDQLTVRDESKGLPTQKTELLSNDCVDRVSVDDTVEETSKSDRQQSAYTTSSTHLDNRLNSCQQESWISDLKDESHTSMLLKESAMSVHPPTQLQIRKDQQVDSFGNNGESYDVDSDCVDSVEDPDFIPSSFEVVNAVSRLSWSNETNGIETKVCGLPKKTDDPDIQTHFCSKDTLPNSQNQNPEDMQQVVVSAIQSHDSLFKKASHTDMHHFKKKSKKLKSQSSSVPNGVVVLTSNNTNVKKVWDKPLYCPYCRRKLAGKLSRHLALKHRDEPEVCCALSLSKGSKKRKLCWQKLINKGNHLHNVEVLEKGRGYIIPYKRPPFRIAAREYIPCPACIGYFIRKNLWRHHKECSVRLAEQETCDTSANKEVLTKKLKSKSGSSSSSTQNGVVVLTSNNDSARRVWDKPQYCVYCKQKLAGKLPRHLEVKHSDEPEVHFALSFPKGSKKRKLSWLKLSNKGNHIHNVEVLEKGSGYLIPCKRPQFHVAASKYIPCPACFGYFIKGDLWKHYKECPIKLSECKTTNTNGRRIQAKGAMLLPQSGNVSKSFKEQVLAAMNQDEVTIALRNDDLIVKYGTLEYKKVDPLSERLLFVKQKLRYLGRLLLSIRNIVNAPISLRECIHPSKFQMIQTAVQDISGNDASKPGTKQSIVVKIGYGLKKCATICEVDAIKSGNSENERAANEFLKLCDMEWLHKNSMHALRPAADSKLSLKDQDKIRMKQNSCKQLSKKKATDQKKRKVLGVRVPWSAKEKAAVQKYFKTHILSDKIPRAHECEDARKQYPILCDRSWRCINIA</sequence>
<dbReference type="GeneID" id="102806102"/>
<protein>
    <submittedName>
        <fullName evidence="3">Uncharacterized protein LOC102806102</fullName>
    </submittedName>
</protein>
<reference evidence="3" key="1">
    <citation type="submission" date="2025-08" db="UniProtKB">
        <authorList>
            <consortium name="RefSeq"/>
        </authorList>
    </citation>
    <scope>IDENTIFICATION</scope>
    <source>
        <tissue evidence="3">Testes</tissue>
    </source>
</reference>
<keyword evidence="2" id="KW-1185">Reference proteome</keyword>